<sequence length="81" mass="8864">MAHDSSDLPCDGDGHCMICKIKPPEEETLTCKTCVTPWHLNCLSSRPETLARVAQWECPDCSSLVSSGPPPAVRRWRGVGI</sequence>
<evidence type="ECO:0000256" key="1">
    <source>
        <dbReference type="ARBA" id="ARBA00022723"/>
    </source>
</evidence>
<dbReference type="PANTHER" id="PTHR14140:SF27">
    <property type="entry name" value="OS04G0289800 PROTEIN"/>
    <property type="match status" value="1"/>
</dbReference>
<feature type="domain" description="Zinc finger PHD-type" evidence="4">
    <location>
        <begin position="15"/>
        <end position="62"/>
    </location>
</feature>
<accession>A0AA38T796</accession>
<dbReference type="Pfam" id="PF00628">
    <property type="entry name" value="PHD"/>
    <property type="match status" value="1"/>
</dbReference>
<dbReference type="Proteomes" id="UP001172457">
    <property type="component" value="Chromosome 5"/>
</dbReference>
<dbReference type="InterPro" id="IPR011011">
    <property type="entry name" value="Znf_FYVE_PHD"/>
</dbReference>
<dbReference type="GO" id="GO:0008270">
    <property type="term" value="F:zinc ion binding"/>
    <property type="evidence" value="ECO:0007669"/>
    <property type="project" value="UniProtKB-KW"/>
</dbReference>
<proteinExistence type="predicted"/>
<evidence type="ECO:0000313" key="5">
    <source>
        <dbReference type="EMBL" id="KAJ9549445.1"/>
    </source>
</evidence>
<keyword evidence="1" id="KW-0479">Metal-binding</keyword>
<dbReference type="PANTHER" id="PTHR14140">
    <property type="entry name" value="E3 UBIQUITIN-PROTEIN LIGASE UHRF-RELATED"/>
    <property type="match status" value="1"/>
</dbReference>
<keyword evidence="3" id="KW-0862">Zinc</keyword>
<dbReference type="FunFam" id="3.30.40.10:FF:000470">
    <property type="entry name" value="Putative RING finger U-box domain family protein"/>
    <property type="match status" value="1"/>
</dbReference>
<evidence type="ECO:0000259" key="4">
    <source>
        <dbReference type="SMART" id="SM00249"/>
    </source>
</evidence>
<evidence type="ECO:0000256" key="3">
    <source>
        <dbReference type="ARBA" id="ARBA00022833"/>
    </source>
</evidence>
<protein>
    <recommendedName>
        <fullName evidence="4">Zinc finger PHD-type domain-containing protein</fullName>
    </recommendedName>
</protein>
<dbReference type="AlphaFoldDB" id="A0AA38T796"/>
<dbReference type="SUPFAM" id="SSF57903">
    <property type="entry name" value="FYVE/PHD zinc finger"/>
    <property type="match status" value="1"/>
</dbReference>
<dbReference type="InterPro" id="IPR045134">
    <property type="entry name" value="UHRF1/2-like"/>
</dbReference>
<dbReference type="InterPro" id="IPR019787">
    <property type="entry name" value="Znf_PHD-finger"/>
</dbReference>
<dbReference type="InterPro" id="IPR001965">
    <property type="entry name" value="Znf_PHD"/>
</dbReference>
<dbReference type="PROSITE" id="PS01359">
    <property type="entry name" value="ZF_PHD_1"/>
    <property type="match status" value="1"/>
</dbReference>
<dbReference type="GO" id="GO:0016567">
    <property type="term" value="P:protein ubiquitination"/>
    <property type="evidence" value="ECO:0007669"/>
    <property type="project" value="TreeGrafter"/>
</dbReference>
<dbReference type="GO" id="GO:0044027">
    <property type="term" value="P:negative regulation of gene expression via chromosomal CpG island methylation"/>
    <property type="evidence" value="ECO:0007669"/>
    <property type="project" value="TreeGrafter"/>
</dbReference>
<comment type="caution">
    <text evidence="5">The sequence shown here is derived from an EMBL/GenBank/DDBJ whole genome shotgun (WGS) entry which is preliminary data.</text>
</comment>
<dbReference type="EMBL" id="JARYMX010000005">
    <property type="protein sequence ID" value="KAJ9549445.1"/>
    <property type="molecule type" value="Genomic_DNA"/>
</dbReference>
<reference evidence="5" key="1">
    <citation type="submission" date="2023-03" db="EMBL/GenBank/DDBJ databases">
        <title>Chromosome-scale reference genome and RAD-based genetic map of yellow starthistle (Centaurea solstitialis) reveal putative structural variation and QTLs associated with invader traits.</title>
        <authorList>
            <person name="Reatini B."/>
            <person name="Cang F.A."/>
            <person name="Jiang Q."/>
            <person name="Mckibben M.T.W."/>
            <person name="Barker M.S."/>
            <person name="Rieseberg L.H."/>
            <person name="Dlugosch K.M."/>
        </authorList>
    </citation>
    <scope>NUCLEOTIDE SEQUENCE</scope>
    <source>
        <strain evidence="5">CAN-66</strain>
        <tissue evidence="5">Leaf</tissue>
    </source>
</reference>
<gene>
    <name evidence="5" type="ORF">OSB04_021988</name>
</gene>
<dbReference type="Gene3D" id="3.30.40.10">
    <property type="entry name" value="Zinc/RING finger domain, C3HC4 (zinc finger)"/>
    <property type="match status" value="1"/>
</dbReference>
<organism evidence="5 6">
    <name type="scientific">Centaurea solstitialis</name>
    <name type="common">yellow star-thistle</name>
    <dbReference type="NCBI Taxonomy" id="347529"/>
    <lineage>
        <taxon>Eukaryota</taxon>
        <taxon>Viridiplantae</taxon>
        <taxon>Streptophyta</taxon>
        <taxon>Embryophyta</taxon>
        <taxon>Tracheophyta</taxon>
        <taxon>Spermatophyta</taxon>
        <taxon>Magnoliopsida</taxon>
        <taxon>eudicotyledons</taxon>
        <taxon>Gunneridae</taxon>
        <taxon>Pentapetalae</taxon>
        <taxon>asterids</taxon>
        <taxon>campanulids</taxon>
        <taxon>Asterales</taxon>
        <taxon>Asteraceae</taxon>
        <taxon>Carduoideae</taxon>
        <taxon>Cardueae</taxon>
        <taxon>Centaureinae</taxon>
        <taxon>Centaurea</taxon>
    </lineage>
</organism>
<dbReference type="InterPro" id="IPR019786">
    <property type="entry name" value="Zinc_finger_PHD-type_CS"/>
</dbReference>
<evidence type="ECO:0000313" key="6">
    <source>
        <dbReference type="Proteomes" id="UP001172457"/>
    </source>
</evidence>
<keyword evidence="2" id="KW-0863">Zinc-finger</keyword>
<dbReference type="SMART" id="SM00249">
    <property type="entry name" value="PHD"/>
    <property type="match status" value="1"/>
</dbReference>
<dbReference type="InterPro" id="IPR013083">
    <property type="entry name" value="Znf_RING/FYVE/PHD"/>
</dbReference>
<keyword evidence="6" id="KW-1185">Reference proteome</keyword>
<dbReference type="GO" id="GO:0061630">
    <property type="term" value="F:ubiquitin protein ligase activity"/>
    <property type="evidence" value="ECO:0007669"/>
    <property type="project" value="TreeGrafter"/>
</dbReference>
<name>A0AA38T796_9ASTR</name>
<evidence type="ECO:0000256" key="2">
    <source>
        <dbReference type="ARBA" id="ARBA00022771"/>
    </source>
</evidence>